<evidence type="ECO:0000313" key="2">
    <source>
        <dbReference type="EMBL" id="ACV23824.1"/>
    </source>
</evidence>
<name>C7N488_SLAHD</name>
<dbReference type="Proteomes" id="UP000002026">
    <property type="component" value="Chromosome"/>
</dbReference>
<protein>
    <submittedName>
        <fullName evidence="2">Uncharacterized protein</fullName>
    </submittedName>
</protein>
<dbReference type="RefSeq" id="WP_012799919.1">
    <property type="nucleotide sequence ID" value="NC_013165.1"/>
</dbReference>
<dbReference type="HOGENOM" id="CLU_1401630_0_0_11"/>
<proteinExistence type="predicted"/>
<dbReference type="STRING" id="471855.Shel_28370"/>
<accession>C7N488</accession>
<dbReference type="AlphaFoldDB" id="C7N488"/>
<feature type="region of interest" description="Disordered" evidence="1">
    <location>
        <begin position="1"/>
        <end position="22"/>
    </location>
</feature>
<keyword evidence="3" id="KW-1185">Reference proteome</keyword>
<gene>
    <name evidence="2" type="ordered locus">Shel_28370</name>
</gene>
<evidence type="ECO:0000256" key="1">
    <source>
        <dbReference type="SAM" id="MobiDB-lite"/>
    </source>
</evidence>
<dbReference type="KEGG" id="shi:Shel_28370"/>
<reference evidence="2 3" key="1">
    <citation type="journal article" date="2009" name="Stand. Genomic Sci.">
        <title>Complete genome sequence of Slackia heliotrinireducens type strain (RHS 1).</title>
        <authorList>
            <person name="Pukall R."/>
            <person name="Lapidus A."/>
            <person name="Nolan M."/>
            <person name="Copeland A."/>
            <person name="Glavina Del Rio T."/>
            <person name="Lucas S."/>
            <person name="Chen F."/>
            <person name="Tice H."/>
            <person name="Cheng J.F."/>
            <person name="Chertkov O."/>
            <person name="Bruce D."/>
            <person name="Goodwin L."/>
            <person name="Kuske C."/>
            <person name="Brettin T."/>
            <person name="Detter J.C."/>
            <person name="Han C."/>
            <person name="Pitluck S."/>
            <person name="Pati A."/>
            <person name="Mavrommatis K."/>
            <person name="Ivanova N."/>
            <person name="Ovchinnikova G."/>
            <person name="Chen A."/>
            <person name="Palaniappan K."/>
            <person name="Schneider S."/>
            <person name="Rohde M."/>
            <person name="Chain P."/>
            <person name="D'haeseleer P."/>
            <person name="Goker M."/>
            <person name="Bristow J."/>
            <person name="Eisen J.A."/>
            <person name="Markowitz V."/>
            <person name="Kyrpides N.C."/>
            <person name="Klenk H.P."/>
            <person name="Hugenholtz P."/>
        </authorList>
    </citation>
    <scope>NUCLEOTIDE SEQUENCE [LARGE SCALE GENOMIC DNA]</scope>
    <source>
        <strain evidence="3">ATCC 29202 / DSM 20476 / NCTC 11029 / RHS 1</strain>
    </source>
</reference>
<evidence type="ECO:0000313" key="3">
    <source>
        <dbReference type="Proteomes" id="UP000002026"/>
    </source>
</evidence>
<dbReference type="EMBL" id="CP001684">
    <property type="protein sequence ID" value="ACV23824.1"/>
    <property type="molecule type" value="Genomic_DNA"/>
</dbReference>
<sequence length="194" mass="21445">MESEHTGLDTWELLPETAEPDESFETKQLRNFIKGIGPQASEGVPFDDLVRSVEKARASGCGTRASAAPNKLIKPRMEPLMELVGVIASFNDVTGAYGRDGFVNPGLVFTANAERGLYDDMSDEEYSQALDATEEFAVLWEGERARDGVHLACNALLYAVFNDPALFNRAYYKAVERLQYYRNQSKASSGEFVG</sequence>
<organism evidence="2 3">
    <name type="scientific">Slackia heliotrinireducens (strain ATCC 29202 / DSM 20476 / NCTC 11029 / RHS 1)</name>
    <name type="common">Peptococcus heliotrinreducens</name>
    <dbReference type="NCBI Taxonomy" id="471855"/>
    <lineage>
        <taxon>Bacteria</taxon>
        <taxon>Bacillati</taxon>
        <taxon>Actinomycetota</taxon>
        <taxon>Coriobacteriia</taxon>
        <taxon>Eggerthellales</taxon>
        <taxon>Eggerthellaceae</taxon>
        <taxon>Slackia</taxon>
    </lineage>
</organism>